<accession>A0A0F7L8T6</accession>
<proteinExistence type="predicted"/>
<reference evidence="1" key="1">
    <citation type="journal article" date="2015" name="Front. Microbiol.">
        <title>Combining genomic sequencing methods to explore viral diversity and reveal potential virus-host interactions.</title>
        <authorList>
            <person name="Chow C.E."/>
            <person name="Winget D.M."/>
            <person name="White R.A.III."/>
            <person name="Hallam S.J."/>
            <person name="Suttle C.A."/>
        </authorList>
    </citation>
    <scope>NUCLEOTIDE SEQUENCE</scope>
    <source>
        <strain evidence="1">Oxic1_8</strain>
    </source>
</reference>
<name>A0A0F7L8T6_9VIRU</name>
<dbReference type="EMBL" id="KR029603">
    <property type="protein sequence ID" value="AKH48365.1"/>
    <property type="molecule type" value="Genomic_DNA"/>
</dbReference>
<reference evidence="1" key="2">
    <citation type="submission" date="2015-03" db="EMBL/GenBank/DDBJ databases">
        <authorList>
            <person name="Chow C.-E.T."/>
            <person name="Winget D.M."/>
            <person name="White R.A.III."/>
            <person name="Hallam S.J."/>
            <person name="Suttle C.A."/>
        </authorList>
    </citation>
    <scope>NUCLEOTIDE SEQUENCE</scope>
    <source>
        <strain evidence="1">Oxic1_8</strain>
    </source>
</reference>
<evidence type="ECO:0000313" key="1">
    <source>
        <dbReference type="EMBL" id="AKH48365.1"/>
    </source>
</evidence>
<sequence>MERVRARDQSFERRDRLALAECGFSVFFAEDFTAVEKRRTEFGIVLKDGHRSEGIERAVVSLKALILAETIPQGFRKIDRRGSRGFAGRVADALRQCGNQRTGSGGGETELGQVRKNWSNVLNQRRQFADV</sequence>
<organism evidence="1">
    <name type="scientific">uncultured marine virus</name>
    <dbReference type="NCBI Taxonomy" id="186617"/>
    <lineage>
        <taxon>Viruses</taxon>
        <taxon>environmental samples</taxon>
    </lineage>
</organism>
<protein>
    <submittedName>
        <fullName evidence="1">Uncharacterized protein</fullName>
    </submittedName>
</protein>